<dbReference type="Proteomes" id="UP000314294">
    <property type="component" value="Unassembled WGS sequence"/>
</dbReference>
<evidence type="ECO:0000313" key="3">
    <source>
        <dbReference type="Proteomes" id="UP000314294"/>
    </source>
</evidence>
<feature type="region of interest" description="Disordered" evidence="1">
    <location>
        <begin position="56"/>
        <end position="88"/>
    </location>
</feature>
<evidence type="ECO:0000313" key="2">
    <source>
        <dbReference type="EMBL" id="TNN44741.1"/>
    </source>
</evidence>
<evidence type="ECO:0000256" key="1">
    <source>
        <dbReference type="SAM" id="MobiDB-lite"/>
    </source>
</evidence>
<reference evidence="2 3" key="1">
    <citation type="submission" date="2019-03" db="EMBL/GenBank/DDBJ databases">
        <title>First draft genome of Liparis tanakae, snailfish: a comprehensive survey of snailfish specific genes.</title>
        <authorList>
            <person name="Kim W."/>
            <person name="Song I."/>
            <person name="Jeong J.-H."/>
            <person name="Kim D."/>
            <person name="Kim S."/>
            <person name="Ryu S."/>
            <person name="Song J.Y."/>
            <person name="Lee S.K."/>
        </authorList>
    </citation>
    <scope>NUCLEOTIDE SEQUENCE [LARGE SCALE GENOMIC DNA]</scope>
    <source>
        <tissue evidence="2">Muscle</tissue>
    </source>
</reference>
<feature type="compositionally biased region" description="Polar residues" evidence="1">
    <location>
        <begin position="79"/>
        <end position="88"/>
    </location>
</feature>
<proteinExistence type="predicted"/>
<dbReference type="AlphaFoldDB" id="A0A4Z2FUP8"/>
<comment type="caution">
    <text evidence="2">The sequence shown here is derived from an EMBL/GenBank/DDBJ whole genome shotgun (WGS) entry which is preliminary data.</text>
</comment>
<accession>A0A4Z2FUP8</accession>
<dbReference type="EMBL" id="SRLO01000886">
    <property type="protein sequence ID" value="TNN44741.1"/>
    <property type="molecule type" value="Genomic_DNA"/>
</dbReference>
<name>A0A4Z2FUP8_9TELE</name>
<gene>
    <name evidence="2" type="ORF">EYF80_045041</name>
</gene>
<sequence length="88" mass="9672">MLKWRRVDVAFPSLGHVPWAPRPEASRSASLPVPALTAERPHAVRSMLSVPVKMCKRGDGTGSAEPLSPARGHLLPEQRYNSRAVSYE</sequence>
<protein>
    <submittedName>
        <fullName evidence="2">Uncharacterized protein</fullName>
    </submittedName>
</protein>
<keyword evidence="3" id="KW-1185">Reference proteome</keyword>
<organism evidence="2 3">
    <name type="scientific">Liparis tanakae</name>
    <name type="common">Tanaka's snailfish</name>
    <dbReference type="NCBI Taxonomy" id="230148"/>
    <lineage>
        <taxon>Eukaryota</taxon>
        <taxon>Metazoa</taxon>
        <taxon>Chordata</taxon>
        <taxon>Craniata</taxon>
        <taxon>Vertebrata</taxon>
        <taxon>Euteleostomi</taxon>
        <taxon>Actinopterygii</taxon>
        <taxon>Neopterygii</taxon>
        <taxon>Teleostei</taxon>
        <taxon>Neoteleostei</taxon>
        <taxon>Acanthomorphata</taxon>
        <taxon>Eupercaria</taxon>
        <taxon>Perciformes</taxon>
        <taxon>Cottioidei</taxon>
        <taxon>Cottales</taxon>
        <taxon>Liparidae</taxon>
        <taxon>Liparis</taxon>
    </lineage>
</organism>